<feature type="compositionally biased region" description="Low complexity" evidence="1">
    <location>
        <begin position="170"/>
        <end position="185"/>
    </location>
</feature>
<dbReference type="RefSeq" id="WP_188255686.1">
    <property type="nucleotide sequence ID" value="NZ_JABVCF010000008.1"/>
</dbReference>
<evidence type="ECO:0000313" key="3">
    <source>
        <dbReference type="Proteomes" id="UP000680348"/>
    </source>
</evidence>
<feature type="compositionally biased region" description="Low complexity" evidence="1">
    <location>
        <begin position="216"/>
        <end position="227"/>
    </location>
</feature>
<feature type="region of interest" description="Disordered" evidence="1">
    <location>
        <begin position="167"/>
        <end position="196"/>
    </location>
</feature>
<feature type="region of interest" description="Disordered" evidence="1">
    <location>
        <begin position="216"/>
        <end position="238"/>
    </location>
</feature>
<organism evidence="2 3">
    <name type="scientific">Pseudaminobacter soli</name>
    <name type="common">ex Zhang et al. 2022</name>
    <dbReference type="NCBI Taxonomy" id="2831468"/>
    <lineage>
        <taxon>Bacteria</taxon>
        <taxon>Pseudomonadati</taxon>
        <taxon>Pseudomonadota</taxon>
        <taxon>Alphaproteobacteria</taxon>
        <taxon>Hyphomicrobiales</taxon>
        <taxon>Phyllobacteriaceae</taxon>
        <taxon>Pseudaminobacter</taxon>
    </lineage>
</organism>
<dbReference type="EMBL" id="JAGWCR010000008">
    <property type="protein sequence ID" value="MBS3650132.1"/>
    <property type="molecule type" value="Genomic_DNA"/>
</dbReference>
<comment type="caution">
    <text evidence="2">The sequence shown here is derived from an EMBL/GenBank/DDBJ whole genome shotgun (WGS) entry which is preliminary data.</text>
</comment>
<dbReference type="AlphaFoldDB" id="A0A942I2S4"/>
<feature type="region of interest" description="Disordered" evidence="1">
    <location>
        <begin position="283"/>
        <end position="308"/>
    </location>
</feature>
<proteinExistence type="predicted"/>
<keyword evidence="3" id="KW-1185">Reference proteome</keyword>
<accession>A0A942I2S4</accession>
<evidence type="ECO:0000256" key="1">
    <source>
        <dbReference type="SAM" id="MobiDB-lite"/>
    </source>
</evidence>
<protein>
    <submittedName>
        <fullName evidence="2">Uncharacterized protein</fullName>
    </submittedName>
</protein>
<name>A0A942I2S4_9HYPH</name>
<dbReference type="Proteomes" id="UP000680348">
    <property type="component" value="Unassembled WGS sequence"/>
</dbReference>
<reference evidence="2" key="1">
    <citation type="submission" date="2021-04" db="EMBL/GenBank/DDBJ databases">
        <title>Pseudaminobacter soli sp. nov., isolated from paddy soil contaminated by heavy metals.</title>
        <authorList>
            <person name="Zhang K."/>
        </authorList>
    </citation>
    <scope>NUCLEOTIDE SEQUENCE</scope>
    <source>
        <strain evidence="2">19-2017</strain>
    </source>
</reference>
<evidence type="ECO:0000313" key="2">
    <source>
        <dbReference type="EMBL" id="MBS3650132.1"/>
    </source>
</evidence>
<sequence>MSENSAKGLWATAAVASLLLHGSIGMALYAMPIPEPRKQSRTEIDVATLMGGAATQSTSTEKAVIGNAPGEVAVVEPRDQASAAAEAAPVLAAAQPEAHELGSSSPLAVLEPVSSSAEPAIVAPDALAREAAAKKEAIAAALADQVAPSELPAEAAPVASSEATRSAEIAKAAAGDAQPEAAQVADPLSTPDQPKLAAAAQVEAPSEAVLPAASASIQPAPAPQTATETSEVSARTVPTEAPRLAYSAQTVEPAIRNEIEAIASLNESTPTISLSEVAIAAESETAAPPSLESAPAQPSQPAQAGSEALAASNKSVIAVAKTRRNGGALAAASSAPPASILPVSPQPSLGEAGLAAVAPEPETIVAIASPAHPDGVSPEEAIKLGQQLASVGQVIDSPATRQSATPTDESAAAEEISTAIAALPRTSVTVDDRAGAAEPNRLPITDFLAENEYSDCLLAIPTGTGPTAASIEAFAVEKSAVEQLGAEYQRLSGIPVTADTRPVSQDQCSALAFARSLAQYPNFPLRVALAKPVIESGQELVGVVSGLRKDTIYLVVVDDEGKAELASSYSGQREPVVDFSAPMTLTSGPVSSVQLLIAIASDGPLRTVPHRPGMPAEDFFSKLATEIVVGQRSVAFGMTSFVVK</sequence>
<gene>
    <name evidence="2" type="ORF">KEU06_16080</name>
</gene>